<dbReference type="Pfam" id="PF01168">
    <property type="entry name" value="Ala_racemase_N"/>
    <property type="match status" value="1"/>
</dbReference>
<dbReference type="Pfam" id="PF14031">
    <property type="entry name" value="D-ser_dehydrat"/>
    <property type="match status" value="1"/>
</dbReference>
<dbReference type="InterPro" id="IPR001608">
    <property type="entry name" value="Ala_racemase_N"/>
</dbReference>
<sequence>MPDAHTTLTAGEVTARNFPRSPISVAQVREGGFACEDLWFPSVVARRSALEHNLTRFAQWCRDRGVDLAPHGKTTMSPQLWQAQLDHGAWGITAATVAQARAMRDHGISRVLIANEILDEDQALWLAQANKDPHLDYYCLVDSREGLAVLDDAGRAAGTRIPVLVELGVAGRRTGVRSVEEGVALAEQVAASAHVQLAGVEGYEGVHPGNRAESTVRDVSTWLTSLVELVRAIDSAAGFEDVEEILFTAGGSAFPDLAADALGGISGVSRPVRPIVRSGCYLTHDHQSYERSSPLRSAAEEDPLIPALTCLARVNSAPEPGVALLTVGKRDVPTDIDLPIILNARGRDGTQRDAAGMVITELNDHHAFVTDPSSALRPGDLVELGLSHPCTTFD</sequence>
<dbReference type="Gene3D" id="2.40.37.20">
    <property type="entry name" value="D-serine dehydratase-like domain"/>
    <property type="match status" value="1"/>
</dbReference>
<proteinExistence type="inferred from homology"/>
<dbReference type="InterPro" id="IPR026956">
    <property type="entry name" value="D-ser_dehydrat-like_dom"/>
</dbReference>
<dbReference type="AlphaFoldDB" id="A0A9D2A735"/>
<comment type="caution">
    <text evidence="4">The sequence shown here is derived from an EMBL/GenBank/DDBJ whole genome shotgun (WGS) entry which is preliminary data.</text>
</comment>
<feature type="non-terminal residue" evidence="4">
    <location>
        <position position="394"/>
    </location>
</feature>
<name>A0A9D2A735_9MICC</name>
<reference evidence="4" key="1">
    <citation type="journal article" date="2021" name="PeerJ">
        <title>Extensive microbial diversity within the chicken gut microbiome revealed by metagenomics and culture.</title>
        <authorList>
            <person name="Gilroy R."/>
            <person name="Ravi A."/>
            <person name="Getino M."/>
            <person name="Pursley I."/>
            <person name="Horton D.L."/>
            <person name="Alikhan N.F."/>
            <person name="Baker D."/>
            <person name="Gharbi K."/>
            <person name="Hall N."/>
            <person name="Watson M."/>
            <person name="Adriaenssens E.M."/>
            <person name="Foster-Nyarko E."/>
            <person name="Jarju S."/>
            <person name="Secka A."/>
            <person name="Antonio M."/>
            <person name="Oren A."/>
            <person name="Chaudhuri R.R."/>
            <person name="La Ragione R."/>
            <person name="Hildebrand F."/>
            <person name="Pallen M.J."/>
        </authorList>
    </citation>
    <scope>NUCLEOTIDE SEQUENCE</scope>
    <source>
        <strain evidence="4">ChiHejej3B27-3195</strain>
    </source>
</reference>
<reference evidence="4" key="2">
    <citation type="submission" date="2021-04" db="EMBL/GenBank/DDBJ databases">
        <authorList>
            <person name="Gilroy R."/>
        </authorList>
    </citation>
    <scope>NUCLEOTIDE SEQUENCE</scope>
    <source>
        <strain evidence="4">ChiHejej3B27-3195</strain>
    </source>
</reference>
<dbReference type="EC" id="5.1.1.1" evidence="4"/>
<dbReference type="EMBL" id="DXGD01000287">
    <property type="protein sequence ID" value="HIX00023.1"/>
    <property type="molecule type" value="Genomic_DNA"/>
</dbReference>
<accession>A0A9D2A735</accession>
<dbReference type="GO" id="GO:0016829">
    <property type="term" value="F:lyase activity"/>
    <property type="evidence" value="ECO:0007669"/>
    <property type="project" value="UniProtKB-KW"/>
</dbReference>
<keyword evidence="2" id="KW-0456">Lyase</keyword>
<dbReference type="GO" id="GO:0008784">
    <property type="term" value="F:alanine racemase activity"/>
    <property type="evidence" value="ECO:0007669"/>
    <property type="project" value="UniProtKB-EC"/>
</dbReference>
<evidence type="ECO:0000313" key="4">
    <source>
        <dbReference type="EMBL" id="HIX00023.1"/>
    </source>
</evidence>
<feature type="domain" description="D-serine dehydratase-like" evidence="3">
    <location>
        <begin position="307"/>
        <end position="394"/>
    </location>
</feature>
<organism evidence="4 5">
    <name type="scientific">Candidatus Nesterenkonia stercoripullorum</name>
    <dbReference type="NCBI Taxonomy" id="2838701"/>
    <lineage>
        <taxon>Bacteria</taxon>
        <taxon>Bacillati</taxon>
        <taxon>Actinomycetota</taxon>
        <taxon>Actinomycetes</taxon>
        <taxon>Micrococcales</taxon>
        <taxon>Micrococcaceae</taxon>
        <taxon>Nesterenkonia</taxon>
    </lineage>
</organism>
<dbReference type="SUPFAM" id="SSF51419">
    <property type="entry name" value="PLP-binding barrel"/>
    <property type="match status" value="1"/>
</dbReference>
<dbReference type="InterPro" id="IPR051466">
    <property type="entry name" value="D-amino_acid_metab_enzyme"/>
</dbReference>
<dbReference type="InterPro" id="IPR029066">
    <property type="entry name" value="PLP-binding_barrel"/>
</dbReference>
<dbReference type="Gene3D" id="3.20.20.10">
    <property type="entry name" value="Alanine racemase"/>
    <property type="match status" value="1"/>
</dbReference>
<dbReference type="Proteomes" id="UP000824151">
    <property type="component" value="Unassembled WGS sequence"/>
</dbReference>
<dbReference type="PANTHER" id="PTHR28004">
    <property type="entry name" value="ZGC:162816-RELATED"/>
    <property type="match status" value="1"/>
</dbReference>
<evidence type="ECO:0000256" key="2">
    <source>
        <dbReference type="ARBA" id="ARBA00023239"/>
    </source>
</evidence>
<comment type="similarity">
    <text evidence="1">Belongs to the DSD1 family.</text>
</comment>
<protein>
    <submittedName>
        <fullName evidence="4">Alanine racemase</fullName>
        <ecNumber evidence="4">5.1.1.1</ecNumber>
    </submittedName>
</protein>
<evidence type="ECO:0000256" key="1">
    <source>
        <dbReference type="ARBA" id="ARBA00005323"/>
    </source>
</evidence>
<keyword evidence="4" id="KW-0413">Isomerase</keyword>
<dbReference type="InterPro" id="IPR042208">
    <property type="entry name" value="D-ser_dehydrat-like_sf"/>
</dbReference>
<dbReference type="PANTHER" id="PTHR28004:SF8">
    <property type="entry name" value="D-SERINE DEAMINASE"/>
    <property type="match status" value="1"/>
</dbReference>
<evidence type="ECO:0000313" key="5">
    <source>
        <dbReference type="Proteomes" id="UP000824151"/>
    </source>
</evidence>
<dbReference type="SMART" id="SM01119">
    <property type="entry name" value="D-ser_dehydrat"/>
    <property type="match status" value="1"/>
</dbReference>
<gene>
    <name evidence="4" type="ORF">H9871_07740</name>
</gene>
<evidence type="ECO:0000259" key="3">
    <source>
        <dbReference type="SMART" id="SM01119"/>
    </source>
</evidence>